<evidence type="ECO:0000313" key="2">
    <source>
        <dbReference type="EMBL" id="EFO13913.1"/>
    </source>
</evidence>
<feature type="region of interest" description="Disordered" evidence="1">
    <location>
        <begin position="26"/>
        <end position="65"/>
    </location>
</feature>
<accession>A0A1S0THH1</accession>
<dbReference type="RefSeq" id="XP_003150156.1">
    <property type="nucleotide sequence ID" value="XM_003150108.1"/>
</dbReference>
<protein>
    <submittedName>
        <fullName evidence="2">Uncharacterized protein</fullName>
    </submittedName>
</protein>
<gene>
    <name evidence="2" type="ORF">LOAG_14613</name>
</gene>
<name>A0A1S0THH1_LOALO</name>
<proteinExistence type="predicted"/>
<dbReference type="GeneID" id="9952094"/>
<evidence type="ECO:0000256" key="1">
    <source>
        <dbReference type="SAM" id="MobiDB-lite"/>
    </source>
</evidence>
<dbReference type="EMBL" id="JH712370">
    <property type="protein sequence ID" value="EFO13913.1"/>
    <property type="molecule type" value="Genomic_DNA"/>
</dbReference>
<organism evidence="2">
    <name type="scientific">Loa loa</name>
    <name type="common">Eye worm</name>
    <name type="synonym">Filaria loa</name>
    <dbReference type="NCBI Taxonomy" id="7209"/>
    <lineage>
        <taxon>Eukaryota</taxon>
        <taxon>Metazoa</taxon>
        <taxon>Ecdysozoa</taxon>
        <taxon>Nematoda</taxon>
        <taxon>Chromadorea</taxon>
        <taxon>Rhabditida</taxon>
        <taxon>Spirurina</taxon>
        <taxon>Spiruromorpha</taxon>
        <taxon>Filarioidea</taxon>
        <taxon>Onchocercidae</taxon>
        <taxon>Loa</taxon>
    </lineage>
</organism>
<dbReference type="CTD" id="9952094"/>
<dbReference type="KEGG" id="loa:LOAG_14613"/>
<sequence length="65" mass="7224">MTDTKLSQTDLPKDINTCTILQDTEIKRTESMTGNLPQMSSISDSKSDDGSVTGYDDMEMDETEQ</sequence>
<feature type="compositionally biased region" description="Acidic residues" evidence="1">
    <location>
        <begin position="56"/>
        <end position="65"/>
    </location>
</feature>
<dbReference type="InParanoid" id="A0A1S0THH1"/>
<reference evidence="2" key="1">
    <citation type="submission" date="2012-04" db="EMBL/GenBank/DDBJ databases">
        <title>The Genome Sequence of Loa loa.</title>
        <authorList>
            <consortium name="The Broad Institute Genome Sequencing Platform"/>
            <consortium name="Broad Institute Genome Sequencing Center for Infectious Disease"/>
            <person name="Nutman T.B."/>
            <person name="Fink D.L."/>
            <person name="Russ C."/>
            <person name="Young S."/>
            <person name="Zeng Q."/>
            <person name="Gargeya S."/>
            <person name="Alvarado L."/>
            <person name="Berlin A."/>
            <person name="Chapman S.B."/>
            <person name="Chen Z."/>
            <person name="Freedman E."/>
            <person name="Gellesch M."/>
            <person name="Goldberg J."/>
            <person name="Griggs A."/>
            <person name="Gujja S."/>
            <person name="Heilman E.R."/>
            <person name="Heiman D."/>
            <person name="Howarth C."/>
            <person name="Mehta T."/>
            <person name="Neiman D."/>
            <person name="Pearson M."/>
            <person name="Roberts A."/>
            <person name="Saif S."/>
            <person name="Shea T."/>
            <person name="Shenoy N."/>
            <person name="Sisk P."/>
            <person name="Stolte C."/>
            <person name="Sykes S."/>
            <person name="White J."/>
            <person name="Yandava C."/>
            <person name="Haas B."/>
            <person name="Henn M.R."/>
            <person name="Nusbaum C."/>
            <person name="Birren B."/>
        </authorList>
    </citation>
    <scope>NUCLEOTIDE SEQUENCE [LARGE SCALE GENOMIC DNA]</scope>
</reference>
<dbReference type="AlphaFoldDB" id="A0A1S0THH1"/>